<evidence type="ECO:0000313" key="6">
    <source>
        <dbReference type="Proteomes" id="UP001320420"/>
    </source>
</evidence>
<dbReference type="Proteomes" id="UP001320420">
    <property type="component" value="Unassembled WGS sequence"/>
</dbReference>
<dbReference type="PANTHER" id="PTHR43662:SF2">
    <property type="entry name" value="DUF1996 DOMAIN-CONTAINING PROTEIN"/>
    <property type="match status" value="1"/>
</dbReference>
<organism evidence="5 6">
    <name type="scientific">Diatrype stigma</name>
    <dbReference type="NCBI Taxonomy" id="117547"/>
    <lineage>
        <taxon>Eukaryota</taxon>
        <taxon>Fungi</taxon>
        <taxon>Dikarya</taxon>
        <taxon>Ascomycota</taxon>
        <taxon>Pezizomycotina</taxon>
        <taxon>Sordariomycetes</taxon>
        <taxon>Xylariomycetidae</taxon>
        <taxon>Xylariales</taxon>
        <taxon>Diatrypaceae</taxon>
        <taxon>Diatrype</taxon>
    </lineage>
</organism>
<dbReference type="Gene3D" id="1.20.1720.10">
    <property type="entry name" value="Multidrug resistance protein D"/>
    <property type="match status" value="1"/>
</dbReference>
<evidence type="ECO:0000259" key="4">
    <source>
        <dbReference type="Pfam" id="PF09362"/>
    </source>
</evidence>
<evidence type="ECO:0000313" key="5">
    <source>
        <dbReference type="EMBL" id="KAK7755058.1"/>
    </source>
</evidence>
<keyword evidence="6" id="KW-1185">Reference proteome</keyword>
<comment type="caution">
    <text evidence="5">The sequence shown here is derived from an EMBL/GenBank/DDBJ whole genome shotgun (WGS) entry which is preliminary data.</text>
</comment>
<dbReference type="SUPFAM" id="SSF103473">
    <property type="entry name" value="MFS general substrate transporter"/>
    <property type="match status" value="1"/>
</dbReference>
<feature type="transmembrane region" description="Helical" evidence="3">
    <location>
        <begin position="169"/>
        <end position="193"/>
    </location>
</feature>
<dbReference type="GO" id="GO:0022857">
    <property type="term" value="F:transmembrane transporter activity"/>
    <property type="evidence" value="ECO:0007669"/>
    <property type="project" value="InterPro"/>
</dbReference>
<feature type="domain" description="DUF1996" evidence="4">
    <location>
        <begin position="305"/>
        <end position="559"/>
    </location>
</feature>
<dbReference type="InterPro" id="IPR018535">
    <property type="entry name" value="DUF1996"/>
</dbReference>
<comment type="subcellular location">
    <subcellularLocation>
        <location evidence="1">Membrane</location>
        <topology evidence="1">Multi-pass membrane protein</topology>
    </subcellularLocation>
</comment>
<evidence type="ECO:0000256" key="3">
    <source>
        <dbReference type="SAM" id="Phobius"/>
    </source>
</evidence>
<dbReference type="Pfam" id="PF07690">
    <property type="entry name" value="MFS_1"/>
    <property type="match status" value="1"/>
</dbReference>
<evidence type="ECO:0000256" key="1">
    <source>
        <dbReference type="ARBA" id="ARBA00004141"/>
    </source>
</evidence>
<keyword evidence="3" id="KW-1133">Transmembrane helix</keyword>
<feature type="transmembrane region" description="Helical" evidence="3">
    <location>
        <begin position="270"/>
        <end position="292"/>
    </location>
</feature>
<dbReference type="InterPro" id="IPR011701">
    <property type="entry name" value="MFS"/>
</dbReference>
<feature type="transmembrane region" description="Helical" evidence="3">
    <location>
        <begin position="105"/>
        <end position="122"/>
    </location>
</feature>
<feature type="transmembrane region" description="Helical" evidence="3">
    <location>
        <begin position="38"/>
        <end position="58"/>
    </location>
</feature>
<reference evidence="5 6" key="1">
    <citation type="submission" date="2024-02" db="EMBL/GenBank/DDBJ databases">
        <title>De novo assembly and annotation of 12 fungi associated with fruit tree decline syndrome in Ontario, Canada.</title>
        <authorList>
            <person name="Sulman M."/>
            <person name="Ellouze W."/>
            <person name="Ilyukhin E."/>
        </authorList>
    </citation>
    <scope>NUCLEOTIDE SEQUENCE [LARGE SCALE GENOMIC DNA]</scope>
    <source>
        <strain evidence="5 6">M11/M66-122</strain>
    </source>
</reference>
<sequence>MVSQQLPVNTLKGDNSIQHASPAQDEPFSIFTKWQKRWINFAASFGAMFSTLSSYIYLPALVPMAKDLGVTLTLLNLTVTSYLIVAGLAPAFMGDMADQGGRRPVCILMLALMLGANIGMALQNSYPVLLVLRTYGAAYGVVADIAEVSERGSYVGTLILLEAQLDMDLFMLIMQLITGATTSSMFTMCGTLLTDLNPHRSATAQAAYNLPHALGVAGDLARGLEDILTPPHAHLGLPFGELSLLRPLLDPSDHFERSSVEFEMQLKPQALVLAFAAAPYTAVAQFATAAMMRFQCSKLVIERMDPLVTPGLIQSPHIHQIVGGDSFNATMTPVDYDPSLESTCTTCSFSEDFSNYWTANLYFKARNGTLKRVPQMVNLGLKGEEGMTIYYIPPYDGKTKVTAFAPGFRMLVGDAELRQAEGQQKQLCHRCYTNVEQDPFGGAPCVDGSGMDTAALPNKACAGGIRATITFPTCWDGMNLDSPDHKSHVAYPQSGSFETTGPCPASHPVRLPQVMYEVMWDTREFNDPEMWPEDGSQPFVYSMDDNIGYGWHGDYVFGWKGDALQRALDARCTNDQCSELQTQTPEQATACKKEQTVPENVEGWLESLPHEVL</sequence>
<dbReference type="EMBL" id="JAKJXP020000015">
    <property type="protein sequence ID" value="KAK7755058.1"/>
    <property type="molecule type" value="Genomic_DNA"/>
</dbReference>
<keyword evidence="3" id="KW-0812">Transmembrane</keyword>
<dbReference type="GO" id="GO:0016020">
    <property type="term" value="C:membrane"/>
    <property type="evidence" value="ECO:0007669"/>
    <property type="project" value="UniProtKB-SubCell"/>
</dbReference>
<protein>
    <recommendedName>
        <fullName evidence="4">DUF1996 domain-containing protein</fullName>
    </recommendedName>
</protein>
<feature type="region of interest" description="Disordered" evidence="2">
    <location>
        <begin position="1"/>
        <end position="22"/>
    </location>
</feature>
<dbReference type="PANTHER" id="PTHR43662">
    <property type="match status" value="1"/>
</dbReference>
<proteinExistence type="predicted"/>
<keyword evidence="3" id="KW-0472">Membrane</keyword>
<feature type="transmembrane region" description="Helical" evidence="3">
    <location>
        <begin position="70"/>
        <end position="93"/>
    </location>
</feature>
<gene>
    <name evidence="5" type="ORF">SLS62_002873</name>
</gene>
<feature type="compositionally biased region" description="Polar residues" evidence="2">
    <location>
        <begin position="1"/>
        <end position="21"/>
    </location>
</feature>
<accession>A0AAN9YQB7</accession>
<name>A0AAN9YQB7_9PEZI</name>
<evidence type="ECO:0000256" key="2">
    <source>
        <dbReference type="SAM" id="MobiDB-lite"/>
    </source>
</evidence>
<dbReference type="Pfam" id="PF09362">
    <property type="entry name" value="DUF1996"/>
    <property type="match status" value="1"/>
</dbReference>
<dbReference type="AlphaFoldDB" id="A0AAN9YQB7"/>
<dbReference type="InterPro" id="IPR036259">
    <property type="entry name" value="MFS_trans_sf"/>
</dbReference>